<dbReference type="SMART" id="SM00086">
    <property type="entry name" value="PAC"/>
    <property type="match status" value="1"/>
</dbReference>
<evidence type="ECO:0000256" key="1">
    <source>
        <dbReference type="ARBA" id="ARBA00022630"/>
    </source>
</evidence>
<dbReference type="InterPro" id="IPR035965">
    <property type="entry name" value="PAS-like_dom_sf"/>
</dbReference>
<dbReference type="Gene3D" id="3.30.750.24">
    <property type="entry name" value="STAS domain"/>
    <property type="match status" value="1"/>
</dbReference>
<dbReference type="SUPFAM" id="SSF52091">
    <property type="entry name" value="SpoIIaa-like"/>
    <property type="match status" value="1"/>
</dbReference>
<evidence type="ECO:0000256" key="3">
    <source>
        <dbReference type="ARBA" id="ARBA00022991"/>
    </source>
</evidence>
<evidence type="ECO:0000259" key="6">
    <source>
        <dbReference type="PROSITE" id="PS50801"/>
    </source>
</evidence>
<dbReference type="PROSITE" id="PS50801">
    <property type="entry name" value="STAS"/>
    <property type="match status" value="1"/>
</dbReference>
<dbReference type="AlphaFoldDB" id="A0A6I5A6Z5"/>
<gene>
    <name evidence="7" type="ORF">GLW05_20530</name>
</gene>
<dbReference type="InterPro" id="IPR000014">
    <property type="entry name" value="PAS"/>
</dbReference>
<name>A0A6I5A6Z5_9BACI</name>
<dbReference type="InterPro" id="IPR001610">
    <property type="entry name" value="PAC"/>
</dbReference>
<keyword evidence="2" id="KW-0288">FMN</keyword>
<dbReference type="CDD" id="cd07041">
    <property type="entry name" value="STAS_RsbR_RsbS_like"/>
    <property type="match status" value="1"/>
</dbReference>
<sequence>MYYQLLEKAIDHTRIGVTITDPNQLDNPIIYANEGFASISGYDEEEVVGRNCRFLQGKDTDPNTINQLRSAIQNHQSITIEILNYKKDGSTFWNELHINPVYIEEEDQYYFVGIQKDVSSLKSAEENLTSYMKEISALSTPIVPIAEGISVLPLIGSIDGERLHLITNNITTELAERRHEYLIVELSGLQHYDEDVIRGIYRLNDILQLLGTELVIAGISPDFALKSTNLGIDLSTLKTFSTVKEAIKLHHVK</sequence>
<dbReference type="NCBIfam" id="TIGR00229">
    <property type="entry name" value="sensory_box"/>
    <property type="match status" value="1"/>
</dbReference>
<dbReference type="InterPro" id="IPR000700">
    <property type="entry name" value="PAS-assoc_C"/>
</dbReference>
<organism evidence="7 8">
    <name type="scientific">Pontibacillus yanchengensis</name>
    <dbReference type="NCBI Taxonomy" id="462910"/>
    <lineage>
        <taxon>Bacteria</taxon>
        <taxon>Bacillati</taxon>
        <taxon>Bacillota</taxon>
        <taxon>Bacilli</taxon>
        <taxon>Bacillales</taxon>
        <taxon>Bacillaceae</taxon>
        <taxon>Pontibacillus</taxon>
    </lineage>
</organism>
<proteinExistence type="predicted"/>
<evidence type="ECO:0000313" key="7">
    <source>
        <dbReference type="EMBL" id="MYL35962.1"/>
    </source>
</evidence>
<protein>
    <submittedName>
        <fullName evidence="7">PAS domain-containing protein</fullName>
    </submittedName>
</protein>
<feature type="domain" description="PAS" evidence="4">
    <location>
        <begin position="2"/>
        <end position="75"/>
    </location>
</feature>
<dbReference type="Gene3D" id="3.30.450.20">
    <property type="entry name" value="PAS domain"/>
    <property type="match status" value="1"/>
</dbReference>
<dbReference type="InterPro" id="IPR036513">
    <property type="entry name" value="STAS_dom_sf"/>
</dbReference>
<dbReference type="SMART" id="SM00091">
    <property type="entry name" value="PAS"/>
    <property type="match status" value="1"/>
</dbReference>
<dbReference type="PROSITE" id="PS50112">
    <property type="entry name" value="PAS"/>
    <property type="match status" value="1"/>
</dbReference>
<reference evidence="7 8" key="1">
    <citation type="submission" date="2019-11" db="EMBL/GenBank/DDBJ databases">
        <title>Genome sequences of 17 halophilic strains isolated from different environments.</title>
        <authorList>
            <person name="Furrow R.E."/>
        </authorList>
    </citation>
    <scope>NUCLEOTIDE SEQUENCE [LARGE SCALE GENOMIC DNA]</scope>
    <source>
        <strain evidence="7 8">22514_16_FS</strain>
    </source>
</reference>
<dbReference type="InterPro" id="IPR002645">
    <property type="entry name" value="STAS_dom"/>
</dbReference>
<evidence type="ECO:0000259" key="4">
    <source>
        <dbReference type="PROSITE" id="PS50112"/>
    </source>
</evidence>
<dbReference type="Pfam" id="PF13426">
    <property type="entry name" value="PAS_9"/>
    <property type="match status" value="1"/>
</dbReference>
<dbReference type="PROSITE" id="PS50113">
    <property type="entry name" value="PAC"/>
    <property type="match status" value="1"/>
</dbReference>
<dbReference type="SUPFAM" id="SSF55785">
    <property type="entry name" value="PYP-like sensor domain (PAS domain)"/>
    <property type="match status" value="1"/>
</dbReference>
<dbReference type="Pfam" id="PF01740">
    <property type="entry name" value="STAS"/>
    <property type="match status" value="1"/>
</dbReference>
<feature type="domain" description="STAS" evidence="6">
    <location>
        <begin position="139"/>
        <end position="250"/>
    </location>
</feature>
<accession>A0A6I5A6Z5</accession>
<dbReference type="CDD" id="cd00130">
    <property type="entry name" value="PAS"/>
    <property type="match status" value="1"/>
</dbReference>
<comment type="caution">
    <text evidence="7">The sequence shown here is derived from an EMBL/GenBank/DDBJ whole genome shotgun (WGS) entry which is preliminary data.</text>
</comment>
<keyword evidence="1" id="KW-0285">Flavoprotein</keyword>
<evidence type="ECO:0000313" key="8">
    <source>
        <dbReference type="Proteomes" id="UP000468638"/>
    </source>
</evidence>
<dbReference type="PANTHER" id="PTHR47429:SF2">
    <property type="entry name" value="PROTEIN TWIN LOV 1"/>
    <property type="match status" value="1"/>
</dbReference>
<evidence type="ECO:0000256" key="2">
    <source>
        <dbReference type="ARBA" id="ARBA00022643"/>
    </source>
</evidence>
<keyword evidence="3" id="KW-0157">Chromophore</keyword>
<dbReference type="EMBL" id="WMEQ01000024">
    <property type="protein sequence ID" value="MYL35962.1"/>
    <property type="molecule type" value="Genomic_DNA"/>
</dbReference>
<dbReference type="Proteomes" id="UP000468638">
    <property type="component" value="Unassembled WGS sequence"/>
</dbReference>
<dbReference type="PANTHER" id="PTHR47429">
    <property type="entry name" value="PROTEIN TWIN LOV 1"/>
    <property type="match status" value="1"/>
</dbReference>
<evidence type="ECO:0000259" key="5">
    <source>
        <dbReference type="PROSITE" id="PS50113"/>
    </source>
</evidence>
<feature type="domain" description="PAC" evidence="5">
    <location>
        <begin position="76"/>
        <end position="130"/>
    </location>
</feature>
<dbReference type="OrthoDB" id="9812260at2"/>